<evidence type="ECO:0000313" key="1">
    <source>
        <dbReference type="EMBL" id="MBA0819753.1"/>
    </source>
</evidence>
<name>A0A7J9ID22_9ROSI</name>
<dbReference type="AlphaFoldDB" id="A0A7J9ID22"/>
<protein>
    <submittedName>
        <fullName evidence="1">Uncharacterized protein</fullName>
    </submittedName>
</protein>
<dbReference type="EMBL" id="JABFAD010331278">
    <property type="protein sequence ID" value="MBA0819753.1"/>
    <property type="molecule type" value="Genomic_DNA"/>
</dbReference>
<accession>A0A7J9ID22</accession>
<dbReference type="OrthoDB" id="10314906at2759"/>
<dbReference type="Proteomes" id="UP000593560">
    <property type="component" value="Unassembled WGS sequence"/>
</dbReference>
<sequence>MYFSGCPGHEISSIVVLIAIKIAQERNDYGNLEFYHVIPRERHPLKLNRQEIELFLWVNSTMPLYMIESCSVGINKDSHSVEVYSMCKVARQFGYDQMAHRKPLSPLDVDFSYYISEFHYTRMHESCKEIKSCVMPTFDRVTYYSYGWLAY</sequence>
<comment type="caution">
    <text evidence="1">The sequence shown here is derived from an EMBL/GenBank/DDBJ whole genome shotgun (WGS) entry which is preliminary data.</text>
</comment>
<keyword evidence="2" id="KW-1185">Reference proteome</keyword>
<evidence type="ECO:0000313" key="2">
    <source>
        <dbReference type="Proteomes" id="UP000593560"/>
    </source>
</evidence>
<reference evidence="1 2" key="1">
    <citation type="journal article" date="2019" name="Genome Biol. Evol.">
        <title>Insights into the evolution of the New World diploid cottons (Gossypium, subgenus Houzingenia) based on genome sequencing.</title>
        <authorList>
            <person name="Grover C.E."/>
            <person name="Arick M.A. 2nd"/>
            <person name="Thrash A."/>
            <person name="Conover J.L."/>
            <person name="Sanders W.S."/>
            <person name="Peterson D.G."/>
            <person name="Frelichowski J.E."/>
            <person name="Scheffler J.A."/>
            <person name="Scheffler B.E."/>
            <person name="Wendel J.F."/>
        </authorList>
    </citation>
    <scope>NUCLEOTIDE SEQUENCE [LARGE SCALE GENOMIC DNA]</scope>
    <source>
        <strain evidence="1">0</strain>
        <tissue evidence="1">Leaf</tissue>
    </source>
</reference>
<gene>
    <name evidence="1" type="ORF">Gohar_021798</name>
</gene>
<proteinExistence type="predicted"/>
<organism evidence="1 2">
    <name type="scientific">Gossypium harknessii</name>
    <dbReference type="NCBI Taxonomy" id="34285"/>
    <lineage>
        <taxon>Eukaryota</taxon>
        <taxon>Viridiplantae</taxon>
        <taxon>Streptophyta</taxon>
        <taxon>Embryophyta</taxon>
        <taxon>Tracheophyta</taxon>
        <taxon>Spermatophyta</taxon>
        <taxon>Magnoliopsida</taxon>
        <taxon>eudicotyledons</taxon>
        <taxon>Gunneridae</taxon>
        <taxon>Pentapetalae</taxon>
        <taxon>rosids</taxon>
        <taxon>malvids</taxon>
        <taxon>Malvales</taxon>
        <taxon>Malvaceae</taxon>
        <taxon>Malvoideae</taxon>
        <taxon>Gossypium</taxon>
    </lineage>
</organism>